<dbReference type="PANTHER" id="PTHR33214:SF51">
    <property type="entry name" value="BIFUNCTIONAL INHIBITOR_PLANT LIPID TRANSFER PROTEIN_SEED STORAGE HELICAL DOMAIN-CONTAINING PROTEIN"/>
    <property type="match status" value="1"/>
</dbReference>
<feature type="chain" id="PRO_5013259202" evidence="3">
    <location>
        <begin position="25"/>
        <end position="100"/>
    </location>
</feature>
<dbReference type="EMBL" id="MNCJ02000322">
    <property type="protein sequence ID" value="KAF5798720.1"/>
    <property type="molecule type" value="Genomic_DNA"/>
</dbReference>
<dbReference type="CDD" id="cd01959">
    <property type="entry name" value="nsLTP2"/>
    <property type="match status" value="1"/>
</dbReference>
<dbReference type="GO" id="GO:0006869">
    <property type="term" value="P:lipid transport"/>
    <property type="evidence" value="ECO:0007669"/>
    <property type="project" value="InterPro"/>
</dbReference>
<sequence>MKKFLAVIALPLLVLALVVGVTQSAEEAKPTKCDPSQLLPCLKSITYGIPPPPMCCSKLKQQKSCMCGYIKNPKFAKYVKSPNAKKTMKACHAPIPKCKH</sequence>
<reference evidence="6" key="2">
    <citation type="submission" date="2017-02" db="EMBL/GenBank/DDBJ databases">
        <title>Sunflower complete genome.</title>
        <authorList>
            <person name="Langlade N."/>
            <person name="Munos S."/>
        </authorList>
    </citation>
    <scope>NUCLEOTIDE SEQUENCE [LARGE SCALE GENOMIC DNA]</scope>
    <source>
        <tissue evidence="6">Leaves</tissue>
    </source>
</reference>
<dbReference type="AlphaFoldDB" id="A0A251UDX9"/>
<dbReference type="PANTHER" id="PTHR33214">
    <property type="entry name" value="BIFUNCTIONAL INHIBITOR/LIPID-TRANSFER PROTEIN/SEED STORAGE 2S ALBUMIN SUPERFAMILY PROTEIN"/>
    <property type="match status" value="1"/>
</dbReference>
<keyword evidence="7" id="KW-1185">Reference proteome</keyword>
<dbReference type="InterPro" id="IPR033872">
    <property type="entry name" value="nsLTP2"/>
</dbReference>
<evidence type="ECO:0000313" key="6">
    <source>
        <dbReference type="EMBL" id="OTG20501.1"/>
    </source>
</evidence>
<dbReference type="GO" id="GO:0008289">
    <property type="term" value="F:lipid binding"/>
    <property type="evidence" value="ECO:0007669"/>
    <property type="project" value="UniProtKB-KW"/>
</dbReference>
<gene>
    <name evidence="6" type="ORF">HannXRQ_Chr07g0193821</name>
    <name evidence="5" type="ORF">HanXRQr2_Chr07g0296201</name>
</gene>
<dbReference type="Proteomes" id="UP000215914">
    <property type="component" value="Chromosome 7"/>
</dbReference>
<dbReference type="SMART" id="SM00499">
    <property type="entry name" value="AAI"/>
    <property type="match status" value="1"/>
</dbReference>
<keyword evidence="2" id="KW-0446">Lipid-binding</keyword>
<evidence type="ECO:0000256" key="3">
    <source>
        <dbReference type="SAM" id="SignalP"/>
    </source>
</evidence>
<protein>
    <submittedName>
        <fullName evidence="5">Bifunctional inhibitor/plant lipid transfer protein/seed storage helical</fullName>
    </submittedName>
    <submittedName>
        <fullName evidence="6">Putative bifunctional inhibitor/lipid-transfer protein/seed storage 2S albumin superfamily protein</fullName>
    </submittedName>
</protein>
<evidence type="ECO:0000256" key="1">
    <source>
        <dbReference type="ARBA" id="ARBA00022448"/>
    </source>
</evidence>
<proteinExistence type="predicted"/>
<dbReference type="Gene3D" id="1.10.110.10">
    <property type="entry name" value="Plant lipid-transfer and hydrophobic proteins"/>
    <property type="match status" value="1"/>
</dbReference>
<evidence type="ECO:0000259" key="4">
    <source>
        <dbReference type="SMART" id="SM00499"/>
    </source>
</evidence>
<name>A0A251UDX9_HELAN</name>
<dbReference type="InterPro" id="IPR036312">
    <property type="entry name" value="Bifun_inhib/LTP/seed_sf"/>
</dbReference>
<keyword evidence="1" id="KW-0813">Transport</keyword>
<dbReference type="EMBL" id="CM007896">
    <property type="protein sequence ID" value="OTG20501.1"/>
    <property type="molecule type" value="Genomic_DNA"/>
</dbReference>
<evidence type="ECO:0000313" key="7">
    <source>
        <dbReference type="Proteomes" id="UP000215914"/>
    </source>
</evidence>
<dbReference type="InParanoid" id="A0A251UDX9"/>
<evidence type="ECO:0000313" key="5">
    <source>
        <dbReference type="EMBL" id="KAF5798720.1"/>
    </source>
</evidence>
<feature type="signal peptide" evidence="3">
    <location>
        <begin position="1"/>
        <end position="24"/>
    </location>
</feature>
<keyword evidence="3" id="KW-0732">Signal</keyword>
<dbReference type="SUPFAM" id="SSF47699">
    <property type="entry name" value="Bifunctional inhibitor/lipid-transfer protein/seed storage 2S albumin"/>
    <property type="match status" value="1"/>
</dbReference>
<feature type="domain" description="Bifunctional inhibitor/plant lipid transfer protein/seed storage helical" evidence="4">
    <location>
        <begin position="33"/>
        <end position="98"/>
    </location>
</feature>
<reference evidence="5" key="3">
    <citation type="submission" date="2020-06" db="EMBL/GenBank/DDBJ databases">
        <title>Helianthus annuus Genome sequencing and assembly Release 2.</title>
        <authorList>
            <person name="Gouzy J."/>
            <person name="Langlade N."/>
            <person name="Munos S."/>
        </authorList>
    </citation>
    <scope>NUCLEOTIDE SEQUENCE</scope>
    <source>
        <tissue evidence="5">Leaves</tissue>
    </source>
</reference>
<dbReference type="Gramene" id="mRNA:HanXRQr2_Chr07g0296201">
    <property type="protein sequence ID" value="CDS:HanXRQr2_Chr07g0296201.1"/>
    <property type="gene ID" value="HanXRQr2_Chr07g0296201"/>
</dbReference>
<organism evidence="6 7">
    <name type="scientific">Helianthus annuus</name>
    <name type="common">Common sunflower</name>
    <dbReference type="NCBI Taxonomy" id="4232"/>
    <lineage>
        <taxon>Eukaryota</taxon>
        <taxon>Viridiplantae</taxon>
        <taxon>Streptophyta</taxon>
        <taxon>Embryophyta</taxon>
        <taxon>Tracheophyta</taxon>
        <taxon>Spermatophyta</taxon>
        <taxon>Magnoliopsida</taxon>
        <taxon>eudicotyledons</taxon>
        <taxon>Gunneridae</taxon>
        <taxon>Pentapetalae</taxon>
        <taxon>asterids</taxon>
        <taxon>campanulids</taxon>
        <taxon>Asterales</taxon>
        <taxon>Asteraceae</taxon>
        <taxon>Asteroideae</taxon>
        <taxon>Heliantheae alliance</taxon>
        <taxon>Heliantheae</taxon>
        <taxon>Helianthus</taxon>
    </lineage>
</organism>
<reference evidence="5 7" key="1">
    <citation type="journal article" date="2017" name="Nature">
        <title>The sunflower genome provides insights into oil metabolism, flowering and Asterid evolution.</title>
        <authorList>
            <person name="Badouin H."/>
            <person name="Gouzy J."/>
            <person name="Grassa C.J."/>
            <person name="Murat F."/>
            <person name="Staton S.E."/>
            <person name="Cottret L."/>
            <person name="Lelandais-Briere C."/>
            <person name="Owens G.L."/>
            <person name="Carrere S."/>
            <person name="Mayjonade B."/>
            <person name="Legrand L."/>
            <person name="Gill N."/>
            <person name="Kane N.C."/>
            <person name="Bowers J.E."/>
            <person name="Hubner S."/>
            <person name="Bellec A."/>
            <person name="Berard A."/>
            <person name="Berges H."/>
            <person name="Blanchet N."/>
            <person name="Boniface M.C."/>
            <person name="Brunel D."/>
            <person name="Catrice O."/>
            <person name="Chaidir N."/>
            <person name="Claudel C."/>
            <person name="Donnadieu C."/>
            <person name="Faraut T."/>
            <person name="Fievet G."/>
            <person name="Helmstetter N."/>
            <person name="King M."/>
            <person name="Knapp S.J."/>
            <person name="Lai Z."/>
            <person name="Le Paslier M.C."/>
            <person name="Lippi Y."/>
            <person name="Lorenzon L."/>
            <person name="Mandel J.R."/>
            <person name="Marage G."/>
            <person name="Marchand G."/>
            <person name="Marquand E."/>
            <person name="Bret-Mestries E."/>
            <person name="Morien E."/>
            <person name="Nambeesan S."/>
            <person name="Nguyen T."/>
            <person name="Pegot-Espagnet P."/>
            <person name="Pouilly N."/>
            <person name="Raftis F."/>
            <person name="Sallet E."/>
            <person name="Schiex T."/>
            <person name="Thomas J."/>
            <person name="Vandecasteele C."/>
            <person name="Vares D."/>
            <person name="Vear F."/>
            <person name="Vautrin S."/>
            <person name="Crespi M."/>
            <person name="Mangin B."/>
            <person name="Burke J.M."/>
            <person name="Salse J."/>
            <person name="Munos S."/>
            <person name="Vincourt P."/>
            <person name="Rieseberg L.H."/>
            <person name="Langlade N.B."/>
        </authorList>
    </citation>
    <scope>NUCLEOTIDE SEQUENCE [LARGE SCALE GENOMIC DNA]</scope>
    <source>
        <strain evidence="7">cv. SF193</strain>
        <tissue evidence="5">Leaves</tissue>
    </source>
</reference>
<accession>A0A251UDX9</accession>
<dbReference type="OMA" id="ACDAKQL"/>
<dbReference type="InterPro" id="IPR016140">
    <property type="entry name" value="Bifunc_inhib/LTP/seed_store"/>
</dbReference>
<evidence type="ECO:0000256" key="2">
    <source>
        <dbReference type="ARBA" id="ARBA00023121"/>
    </source>
</evidence>